<accession>A0AA39R7X8</accession>
<keyword evidence="3" id="KW-1185">Reference proteome</keyword>
<feature type="compositionally biased region" description="Polar residues" evidence="1">
    <location>
        <begin position="275"/>
        <end position="287"/>
    </location>
</feature>
<gene>
    <name evidence="2" type="ORF">JMJ35_001195</name>
</gene>
<name>A0AA39R7X8_9LECA</name>
<dbReference type="EMBL" id="JAFEKC020000002">
    <property type="protein sequence ID" value="KAK0516592.1"/>
    <property type="molecule type" value="Genomic_DNA"/>
</dbReference>
<organism evidence="2 3">
    <name type="scientific">Cladonia borealis</name>
    <dbReference type="NCBI Taxonomy" id="184061"/>
    <lineage>
        <taxon>Eukaryota</taxon>
        <taxon>Fungi</taxon>
        <taxon>Dikarya</taxon>
        <taxon>Ascomycota</taxon>
        <taxon>Pezizomycotina</taxon>
        <taxon>Lecanoromycetes</taxon>
        <taxon>OSLEUM clade</taxon>
        <taxon>Lecanoromycetidae</taxon>
        <taxon>Lecanorales</taxon>
        <taxon>Lecanorineae</taxon>
        <taxon>Cladoniaceae</taxon>
        <taxon>Cladonia</taxon>
    </lineage>
</organism>
<evidence type="ECO:0000256" key="1">
    <source>
        <dbReference type="SAM" id="MobiDB-lite"/>
    </source>
</evidence>
<evidence type="ECO:0000313" key="2">
    <source>
        <dbReference type="EMBL" id="KAK0516592.1"/>
    </source>
</evidence>
<reference evidence="2" key="1">
    <citation type="submission" date="2023-03" db="EMBL/GenBank/DDBJ databases">
        <title>Complete genome of Cladonia borealis.</title>
        <authorList>
            <person name="Park H."/>
        </authorList>
    </citation>
    <scope>NUCLEOTIDE SEQUENCE</scope>
    <source>
        <strain evidence="2">ANT050790</strain>
    </source>
</reference>
<feature type="region of interest" description="Disordered" evidence="1">
    <location>
        <begin position="275"/>
        <end position="332"/>
    </location>
</feature>
<protein>
    <submittedName>
        <fullName evidence="2">Uncharacterized protein</fullName>
    </submittedName>
</protein>
<evidence type="ECO:0000313" key="3">
    <source>
        <dbReference type="Proteomes" id="UP001166286"/>
    </source>
</evidence>
<comment type="caution">
    <text evidence="2">The sequence shown here is derived from an EMBL/GenBank/DDBJ whole genome shotgun (WGS) entry which is preliminary data.</text>
</comment>
<feature type="compositionally biased region" description="Basic residues" evidence="1">
    <location>
        <begin position="322"/>
        <end position="332"/>
    </location>
</feature>
<sequence length="332" mass="38447">MFSHIDIYRGGITTHDGLLFDDEHFDDEQETQLPYYRSTTTRMSERAPMNLTDCHAALLFTVRKARATGVKIAHRKEPLWRLMFKDVTLEGAPMEFDKLLFFIIHQYRYELDVKPPKPVEPRLRDTLRTLLEADKHFNESSARFKKSVLLIEENFKLDVIEPLKKALIDGSTPDYPNLSEHATHCMGQMTPAVELWRKEVRGVLSQIMESKDWQEATELNKKINDLLKQAKEAGWNRHKDKKFKELDDINAFQRPDGPSSIIAYLNSVLKSGIYQSSTKQKGPSTADISAGKIGTRREEYIGKMLRSSPRKKRSAPYEPKPSKLKRRQREGR</sequence>
<proteinExistence type="predicted"/>
<dbReference type="AlphaFoldDB" id="A0AA39R7X8"/>
<dbReference type="Proteomes" id="UP001166286">
    <property type="component" value="Unassembled WGS sequence"/>
</dbReference>